<reference evidence="2 3" key="1">
    <citation type="journal article" date="2019" name="Commun. Biol.">
        <title>The bagworm genome reveals a unique fibroin gene that provides high tensile strength.</title>
        <authorList>
            <person name="Kono N."/>
            <person name="Nakamura H."/>
            <person name="Ohtoshi R."/>
            <person name="Tomita M."/>
            <person name="Numata K."/>
            <person name="Arakawa K."/>
        </authorList>
    </citation>
    <scope>NUCLEOTIDE SEQUENCE [LARGE SCALE GENOMIC DNA]</scope>
</reference>
<comment type="caution">
    <text evidence="2">The sequence shown here is derived from an EMBL/GenBank/DDBJ whole genome shotgun (WGS) entry which is preliminary data.</text>
</comment>
<gene>
    <name evidence="2" type="ORF">EVAR_2857_1</name>
</gene>
<protein>
    <submittedName>
        <fullName evidence="2">Uncharacterized protein</fullName>
    </submittedName>
</protein>
<name>A0A4C1T3L5_EUMVA</name>
<dbReference type="EMBL" id="BGZK01000029">
    <property type="protein sequence ID" value="GBP08038.1"/>
    <property type="molecule type" value="Genomic_DNA"/>
</dbReference>
<sequence length="107" mass="12373">MLVPYFGEPPQQAVLHVIDDEDCQQSPDDRECERANDLGPMNGEMDKSNDYKYDEMNARLDDAKQNVQELGLLSTRLAFVQDFCVRVKYSVDTSRWYRSELALIHIA</sequence>
<proteinExistence type="predicted"/>
<dbReference type="AlphaFoldDB" id="A0A4C1T3L5"/>
<evidence type="ECO:0000313" key="3">
    <source>
        <dbReference type="Proteomes" id="UP000299102"/>
    </source>
</evidence>
<feature type="compositionally biased region" description="Basic and acidic residues" evidence="1">
    <location>
        <begin position="27"/>
        <end position="36"/>
    </location>
</feature>
<evidence type="ECO:0000256" key="1">
    <source>
        <dbReference type="SAM" id="MobiDB-lite"/>
    </source>
</evidence>
<feature type="region of interest" description="Disordered" evidence="1">
    <location>
        <begin position="25"/>
        <end position="49"/>
    </location>
</feature>
<evidence type="ECO:0000313" key="2">
    <source>
        <dbReference type="EMBL" id="GBP08038.1"/>
    </source>
</evidence>
<organism evidence="2 3">
    <name type="scientific">Eumeta variegata</name>
    <name type="common">Bagworm moth</name>
    <name type="synonym">Eumeta japonica</name>
    <dbReference type="NCBI Taxonomy" id="151549"/>
    <lineage>
        <taxon>Eukaryota</taxon>
        <taxon>Metazoa</taxon>
        <taxon>Ecdysozoa</taxon>
        <taxon>Arthropoda</taxon>
        <taxon>Hexapoda</taxon>
        <taxon>Insecta</taxon>
        <taxon>Pterygota</taxon>
        <taxon>Neoptera</taxon>
        <taxon>Endopterygota</taxon>
        <taxon>Lepidoptera</taxon>
        <taxon>Glossata</taxon>
        <taxon>Ditrysia</taxon>
        <taxon>Tineoidea</taxon>
        <taxon>Psychidae</taxon>
        <taxon>Oiketicinae</taxon>
        <taxon>Eumeta</taxon>
    </lineage>
</organism>
<keyword evidence="3" id="KW-1185">Reference proteome</keyword>
<accession>A0A4C1T3L5</accession>
<dbReference type="Proteomes" id="UP000299102">
    <property type="component" value="Unassembled WGS sequence"/>
</dbReference>